<reference evidence="1" key="1">
    <citation type="submission" date="2014-11" db="EMBL/GenBank/DDBJ databases">
        <authorList>
            <person name="Amaro Gonzalez C."/>
        </authorList>
    </citation>
    <scope>NUCLEOTIDE SEQUENCE</scope>
</reference>
<evidence type="ECO:0000313" key="1">
    <source>
        <dbReference type="EMBL" id="JAH81327.1"/>
    </source>
</evidence>
<proteinExistence type="predicted"/>
<protein>
    <submittedName>
        <fullName evidence="1">Uncharacterized protein</fullName>
    </submittedName>
</protein>
<dbReference type="AlphaFoldDB" id="A0A0E9VTF1"/>
<reference evidence="1" key="2">
    <citation type="journal article" date="2015" name="Fish Shellfish Immunol.">
        <title>Early steps in the European eel (Anguilla anguilla)-Vibrio vulnificus interaction in the gills: Role of the RtxA13 toxin.</title>
        <authorList>
            <person name="Callol A."/>
            <person name="Pajuelo D."/>
            <person name="Ebbesson L."/>
            <person name="Teles M."/>
            <person name="MacKenzie S."/>
            <person name="Amaro C."/>
        </authorList>
    </citation>
    <scope>NUCLEOTIDE SEQUENCE</scope>
</reference>
<accession>A0A0E9VTF1</accession>
<sequence length="17" mass="2128">MEKISRFSQLYLKRLSQ</sequence>
<dbReference type="EMBL" id="GBXM01027250">
    <property type="protein sequence ID" value="JAH81327.1"/>
    <property type="molecule type" value="Transcribed_RNA"/>
</dbReference>
<name>A0A0E9VTF1_ANGAN</name>
<organism evidence="1">
    <name type="scientific">Anguilla anguilla</name>
    <name type="common">European freshwater eel</name>
    <name type="synonym">Muraena anguilla</name>
    <dbReference type="NCBI Taxonomy" id="7936"/>
    <lineage>
        <taxon>Eukaryota</taxon>
        <taxon>Metazoa</taxon>
        <taxon>Chordata</taxon>
        <taxon>Craniata</taxon>
        <taxon>Vertebrata</taxon>
        <taxon>Euteleostomi</taxon>
        <taxon>Actinopterygii</taxon>
        <taxon>Neopterygii</taxon>
        <taxon>Teleostei</taxon>
        <taxon>Anguilliformes</taxon>
        <taxon>Anguillidae</taxon>
        <taxon>Anguilla</taxon>
    </lineage>
</organism>